<keyword evidence="6" id="KW-0472">Membrane</keyword>
<dbReference type="Gene3D" id="3.20.20.80">
    <property type="entry name" value="Glycosidases"/>
    <property type="match status" value="1"/>
</dbReference>
<sequence>MVQALFSILLFLRLFSVVTLALSTPQQNQCNPPNQPIRAGFYLSNSNHYPLISSINPSLYTHLYYTSISSDTSSLSIFSPTLKSKDPSLKTLLSLTPDTSVFVEYDDFFNFTVETVLANGFDGLDLMLQYPISRSEVINFALLIRRFRVRLNDASRPLLLTATVYFSNHIFDGPSGGLDYPTSIMSSDLDWINVASFGFYNSTNVTVFDAPLYDKSSHFSASYGITSWIDAGVPPCKLVMGLPLYGRSYVLKNKSKNALGAPVVADGPKQRVSNHTGIMAYSEIEELLLDKDAVFVYDNTTVASYFYSGDIWVSFDGVDVIKEKIDFASKYRLQGFFLWPINYDNSNYTVSTLASEAWIERYSSSYENNDGFTQAAAAAPFELPPLENTQGPNITSGSSKLIQRSLVIVGYITTSSWIIFFSLLNNYFLSLSHT</sequence>
<dbReference type="AlphaFoldDB" id="A0AAD5ZGB3"/>
<evidence type="ECO:0000313" key="9">
    <source>
        <dbReference type="EMBL" id="KAJ3697320.1"/>
    </source>
</evidence>
<dbReference type="InterPro" id="IPR017853">
    <property type="entry name" value="GH"/>
</dbReference>
<dbReference type="FunFam" id="3.10.50.10:FF:000003">
    <property type="entry name" value="Class V chitinase CHIT5b"/>
    <property type="match status" value="1"/>
</dbReference>
<evidence type="ECO:0000256" key="5">
    <source>
        <dbReference type="ARBA" id="ARBA00023295"/>
    </source>
</evidence>
<feature type="chain" id="PRO_5042146000" description="GH18 domain-containing protein" evidence="7">
    <location>
        <begin position="22"/>
        <end position="434"/>
    </location>
</feature>
<keyword evidence="5" id="KW-0326">Glycosidase</keyword>
<dbReference type="InterPro" id="IPR001223">
    <property type="entry name" value="Glyco_hydro18_cat"/>
</dbReference>
<evidence type="ECO:0000256" key="7">
    <source>
        <dbReference type="SAM" id="SignalP"/>
    </source>
</evidence>
<keyword evidence="4" id="KW-0325">Glycoprotein</keyword>
<dbReference type="SUPFAM" id="SSF54556">
    <property type="entry name" value="Chitinase insertion domain"/>
    <property type="match status" value="1"/>
</dbReference>
<keyword evidence="6" id="KW-1133">Transmembrane helix</keyword>
<dbReference type="Proteomes" id="UP001210211">
    <property type="component" value="Unassembled WGS sequence"/>
</dbReference>
<feature type="signal peptide" evidence="7">
    <location>
        <begin position="1"/>
        <end position="21"/>
    </location>
</feature>
<dbReference type="InterPro" id="IPR029070">
    <property type="entry name" value="Chitinase_insertion_sf"/>
</dbReference>
<feature type="domain" description="GH18" evidence="8">
    <location>
        <begin position="36"/>
        <end position="361"/>
    </location>
</feature>
<dbReference type="GO" id="GO:0006032">
    <property type="term" value="P:chitin catabolic process"/>
    <property type="evidence" value="ECO:0007669"/>
    <property type="project" value="TreeGrafter"/>
</dbReference>
<gene>
    <name evidence="9" type="ORF">LUZ61_001025</name>
</gene>
<dbReference type="PANTHER" id="PTHR11177:SF347">
    <property type="entry name" value="GLYCOSYL HYDROLASES FAMILY 18 PROTEIN, EXPRESSED"/>
    <property type="match status" value="1"/>
</dbReference>
<proteinExistence type="inferred from homology"/>
<dbReference type="EMBL" id="JAMRDG010000001">
    <property type="protein sequence ID" value="KAJ3697320.1"/>
    <property type="molecule type" value="Genomic_DNA"/>
</dbReference>
<accession>A0AAD5ZGB3</accession>
<dbReference type="SMART" id="SM00636">
    <property type="entry name" value="Glyco_18"/>
    <property type="match status" value="1"/>
</dbReference>
<dbReference type="GO" id="GO:0004568">
    <property type="term" value="F:chitinase activity"/>
    <property type="evidence" value="ECO:0007669"/>
    <property type="project" value="TreeGrafter"/>
</dbReference>
<keyword evidence="6" id="KW-0812">Transmembrane</keyword>
<keyword evidence="2 7" id="KW-0732">Signal</keyword>
<name>A0AAD5ZGB3_9POAL</name>
<keyword evidence="3" id="KW-0378">Hydrolase</keyword>
<dbReference type="Gene3D" id="3.10.50.10">
    <property type="match status" value="1"/>
</dbReference>
<dbReference type="GO" id="GO:0005975">
    <property type="term" value="P:carbohydrate metabolic process"/>
    <property type="evidence" value="ECO:0007669"/>
    <property type="project" value="InterPro"/>
</dbReference>
<evidence type="ECO:0000259" key="8">
    <source>
        <dbReference type="PROSITE" id="PS51910"/>
    </source>
</evidence>
<dbReference type="PANTHER" id="PTHR11177">
    <property type="entry name" value="CHITINASE"/>
    <property type="match status" value="1"/>
</dbReference>
<dbReference type="Pfam" id="PF00704">
    <property type="entry name" value="Glyco_hydro_18"/>
    <property type="match status" value="1"/>
</dbReference>
<evidence type="ECO:0000256" key="2">
    <source>
        <dbReference type="ARBA" id="ARBA00022729"/>
    </source>
</evidence>
<comment type="similarity">
    <text evidence="1">Belongs to the glycosyl hydrolase 18 family. Chitinase class V subfamily.</text>
</comment>
<evidence type="ECO:0000256" key="3">
    <source>
        <dbReference type="ARBA" id="ARBA00022801"/>
    </source>
</evidence>
<feature type="transmembrane region" description="Helical" evidence="6">
    <location>
        <begin position="408"/>
        <end position="429"/>
    </location>
</feature>
<organism evidence="9 10">
    <name type="scientific">Rhynchospora tenuis</name>
    <dbReference type="NCBI Taxonomy" id="198213"/>
    <lineage>
        <taxon>Eukaryota</taxon>
        <taxon>Viridiplantae</taxon>
        <taxon>Streptophyta</taxon>
        <taxon>Embryophyta</taxon>
        <taxon>Tracheophyta</taxon>
        <taxon>Spermatophyta</taxon>
        <taxon>Magnoliopsida</taxon>
        <taxon>Liliopsida</taxon>
        <taxon>Poales</taxon>
        <taxon>Cyperaceae</taxon>
        <taxon>Cyperoideae</taxon>
        <taxon>Rhynchosporeae</taxon>
        <taxon>Rhynchospora</taxon>
    </lineage>
</organism>
<evidence type="ECO:0000256" key="6">
    <source>
        <dbReference type="SAM" id="Phobius"/>
    </source>
</evidence>
<keyword evidence="10" id="KW-1185">Reference proteome</keyword>
<evidence type="ECO:0000313" key="10">
    <source>
        <dbReference type="Proteomes" id="UP001210211"/>
    </source>
</evidence>
<reference evidence="9 10" key="1">
    <citation type="journal article" date="2022" name="Cell">
        <title>Repeat-based holocentromeres influence genome architecture and karyotype evolution.</title>
        <authorList>
            <person name="Hofstatter P.G."/>
            <person name="Thangavel G."/>
            <person name="Lux T."/>
            <person name="Neumann P."/>
            <person name="Vondrak T."/>
            <person name="Novak P."/>
            <person name="Zhang M."/>
            <person name="Costa L."/>
            <person name="Castellani M."/>
            <person name="Scott A."/>
            <person name="Toegelov H."/>
            <person name="Fuchs J."/>
            <person name="Mata-Sucre Y."/>
            <person name="Dias Y."/>
            <person name="Vanzela A.L.L."/>
            <person name="Huettel B."/>
            <person name="Almeida C.C.S."/>
            <person name="Simkova H."/>
            <person name="Souza G."/>
            <person name="Pedrosa-Harand A."/>
            <person name="Macas J."/>
            <person name="Mayer K.F.X."/>
            <person name="Houben A."/>
            <person name="Marques A."/>
        </authorList>
    </citation>
    <scope>NUCLEOTIDE SEQUENCE [LARGE SCALE GENOMIC DNA]</scope>
    <source>
        <strain evidence="9">RhyTen1mFocal</strain>
    </source>
</reference>
<evidence type="ECO:0000256" key="1">
    <source>
        <dbReference type="ARBA" id="ARBA00008682"/>
    </source>
</evidence>
<comment type="caution">
    <text evidence="9">The sequence shown here is derived from an EMBL/GenBank/DDBJ whole genome shotgun (WGS) entry which is preliminary data.</text>
</comment>
<evidence type="ECO:0000256" key="4">
    <source>
        <dbReference type="ARBA" id="ARBA00023180"/>
    </source>
</evidence>
<dbReference type="GO" id="GO:0005576">
    <property type="term" value="C:extracellular region"/>
    <property type="evidence" value="ECO:0007669"/>
    <property type="project" value="TreeGrafter"/>
</dbReference>
<dbReference type="InterPro" id="IPR011583">
    <property type="entry name" value="Chitinase_II/V-like_cat"/>
</dbReference>
<dbReference type="PROSITE" id="PS51910">
    <property type="entry name" value="GH18_2"/>
    <property type="match status" value="1"/>
</dbReference>
<dbReference type="SUPFAM" id="SSF51445">
    <property type="entry name" value="(Trans)glycosidases"/>
    <property type="match status" value="1"/>
</dbReference>
<protein>
    <recommendedName>
        <fullName evidence="8">GH18 domain-containing protein</fullName>
    </recommendedName>
</protein>
<dbReference type="InterPro" id="IPR050314">
    <property type="entry name" value="Glycosyl_Hydrlase_18"/>
</dbReference>
<dbReference type="GO" id="GO:0008061">
    <property type="term" value="F:chitin binding"/>
    <property type="evidence" value="ECO:0007669"/>
    <property type="project" value="InterPro"/>
</dbReference>